<dbReference type="Proteomes" id="UP000226431">
    <property type="component" value="Unassembled WGS sequence"/>
</dbReference>
<comment type="caution">
    <text evidence="2">The sequence shown here is derived from an EMBL/GenBank/DDBJ whole genome shotgun (WGS) entry which is preliminary data.</text>
</comment>
<dbReference type="EMBL" id="NJES01000132">
    <property type="protein sequence ID" value="PHH77140.1"/>
    <property type="molecule type" value="Genomic_DNA"/>
</dbReference>
<accession>A0A2C5ZBH4</accession>
<keyword evidence="3" id="KW-1185">Reference proteome</keyword>
<feature type="region of interest" description="Disordered" evidence="1">
    <location>
        <begin position="86"/>
        <end position="146"/>
    </location>
</feature>
<gene>
    <name evidence="2" type="ORF">CDD80_908</name>
</gene>
<proteinExistence type="predicted"/>
<feature type="region of interest" description="Disordered" evidence="1">
    <location>
        <begin position="19"/>
        <end position="43"/>
    </location>
</feature>
<feature type="compositionally biased region" description="Polar residues" evidence="1">
    <location>
        <begin position="28"/>
        <end position="38"/>
    </location>
</feature>
<evidence type="ECO:0000313" key="3">
    <source>
        <dbReference type="Proteomes" id="UP000226431"/>
    </source>
</evidence>
<dbReference type="AlphaFoldDB" id="A0A2C5ZBH4"/>
<evidence type="ECO:0000313" key="2">
    <source>
        <dbReference type="EMBL" id="PHH77140.1"/>
    </source>
</evidence>
<protein>
    <submittedName>
        <fullName evidence="2">Uncharacterized protein</fullName>
    </submittedName>
</protein>
<evidence type="ECO:0000256" key="1">
    <source>
        <dbReference type="SAM" id="MobiDB-lite"/>
    </source>
</evidence>
<sequence length="146" mass="15907">MTLRQGRIRLHNPARSIGAEELRPWKSARQTNGSSASHGWSRKDGRARAWARPFVLVASGMEDGLKQRFLSYQFLSYRVPELLRLPELPGPDRAKASSDRSGGLQRFEAVPGGNETPPGPAPDLPTHNARGGSPRLVGIEDGVNCA</sequence>
<organism evidence="2 3">
    <name type="scientific">Ophiocordyceps camponoti-rufipedis</name>
    <dbReference type="NCBI Taxonomy" id="2004952"/>
    <lineage>
        <taxon>Eukaryota</taxon>
        <taxon>Fungi</taxon>
        <taxon>Dikarya</taxon>
        <taxon>Ascomycota</taxon>
        <taxon>Pezizomycotina</taxon>
        <taxon>Sordariomycetes</taxon>
        <taxon>Hypocreomycetidae</taxon>
        <taxon>Hypocreales</taxon>
        <taxon>Ophiocordycipitaceae</taxon>
        <taxon>Ophiocordyceps</taxon>
    </lineage>
</organism>
<reference evidence="2 3" key="1">
    <citation type="submission" date="2017-06" db="EMBL/GenBank/DDBJ databases">
        <title>Ant-infecting Ophiocordyceps genomes reveal a high diversity of potential behavioral manipulation genes and a possible major role for enterotoxins.</title>
        <authorList>
            <person name="De Bekker C."/>
            <person name="Evans H.C."/>
            <person name="Brachmann A."/>
            <person name="Hughes D.P."/>
        </authorList>
    </citation>
    <scope>NUCLEOTIDE SEQUENCE [LARGE SCALE GENOMIC DNA]</scope>
    <source>
        <strain evidence="2 3">Map16</strain>
    </source>
</reference>
<name>A0A2C5ZBH4_9HYPO</name>